<evidence type="ECO:0000256" key="15">
    <source>
        <dbReference type="SAM" id="MobiDB-lite"/>
    </source>
</evidence>
<dbReference type="Gene3D" id="1.20.120.1900">
    <property type="entry name" value="Gamma-tubulin complex, C-terminal domain"/>
    <property type="match status" value="1"/>
</dbReference>
<feature type="region of interest" description="Disordered" evidence="15">
    <location>
        <begin position="1"/>
        <end position="170"/>
    </location>
</feature>
<name>A0A0L1J2N6_ASPN3</name>
<dbReference type="Pfam" id="PF17681">
    <property type="entry name" value="GCP_N_terminal"/>
    <property type="match status" value="1"/>
</dbReference>
<dbReference type="GO" id="GO:0005634">
    <property type="term" value="C:nucleus"/>
    <property type="evidence" value="ECO:0007669"/>
    <property type="project" value="UniProtKB-SubCell"/>
</dbReference>
<evidence type="ECO:0000256" key="3">
    <source>
        <dbReference type="ARBA" id="ARBA00009050"/>
    </source>
</evidence>
<dbReference type="GO" id="GO:0000922">
    <property type="term" value="C:spindle pole"/>
    <property type="evidence" value="ECO:0007669"/>
    <property type="project" value="InterPro"/>
</dbReference>
<evidence type="ECO:0000256" key="11">
    <source>
        <dbReference type="ARBA" id="ARBA00023212"/>
    </source>
</evidence>
<dbReference type="Pfam" id="PF00170">
    <property type="entry name" value="bZIP_1"/>
    <property type="match status" value="1"/>
</dbReference>
<dbReference type="PANTHER" id="PTHR19302:SF14">
    <property type="entry name" value="GAMMA-TUBULIN COMPLEX COMPONENT 3"/>
    <property type="match status" value="1"/>
</dbReference>
<feature type="compositionally biased region" description="Polar residues" evidence="15">
    <location>
        <begin position="204"/>
        <end position="230"/>
    </location>
</feature>
<proteinExistence type="inferred from homology"/>
<feature type="coiled-coil region" evidence="14">
    <location>
        <begin position="400"/>
        <end position="434"/>
    </location>
</feature>
<evidence type="ECO:0000313" key="17">
    <source>
        <dbReference type="EMBL" id="KNG86066.1"/>
    </source>
</evidence>
<keyword evidence="5" id="KW-0963">Cytoplasm</keyword>
<accession>A0A0L1J2N6</accession>
<dbReference type="Pfam" id="PF04130">
    <property type="entry name" value="GCP_C_terminal"/>
    <property type="match status" value="1"/>
</dbReference>
<feature type="compositionally biased region" description="Basic and acidic residues" evidence="15">
    <location>
        <begin position="715"/>
        <end position="725"/>
    </location>
</feature>
<dbReference type="Proteomes" id="UP000037505">
    <property type="component" value="Unassembled WGS sequence"/>
</dbReference>
<dbReference type="GO" id="GO:0051225">
    <property type="term" value="P:spindle assembly"/>
    <property type="evidence" value="ECO:0007669"/>
    <property type="project" value="TreeGrafter"/>
</dbReference>
<evidence type="ECO:0000256" key="8">
    <source>
        <dbReference type="ARBA" id="ARBA00023016"/>
    </source>
</evidence>
<dbReference type="RefSeq" id="XP_015406989.1">
    <property type="nucleotide sequence ID" value="XM_015551490.1"/>
</dbReference>
<keyword evidence="14" id="KW-0175">Coiled coil</keyword>
<evidence type="ECO:0000256" key="14">
    <source>
        <dbReference type="SAM" id="Coils"/>
    </source>
</evidence>
<keyword evidence="12" id="KW-0539">Nucleus</keyword>
<feature type="region of interest" description="Disordered" evidence="15">
    <location>
        <begin position="537"/>
        <end position="559"/>
    </location>
</feature>
<keyword evidence="10" id="KW-0804">Transcription</keyword>
<feature type="region of interest" description="Disordered" evidence="15">
    <location>
        <begin position="1335"/>
        <end position="1370"/>
    </location>
</feature>
<gene>
    <name evidence="17" type="ORF">ANOM_006233</name>
</gene>
<evidence type="ECO:0000256" key="10">
    <source>
        <dbReference type="ARBA" id="ARBA00023163"/>
    </source>
</evidence>
<feature type="region of interest" description="Disordered" evidence="15">
    <location>
        <begin position="195"/>
        <end position="238"/>
    </location>
</feature>
<evidence type="ECO:0000256" key="4">
    <source>
        <dbReference type="ARBA" id="ARBA00010337"/>
    </source>
</evidence>
<dbReference type="InterPro" id="IPR046347">
    <property type="entry name" value="bZIP_sf"/>
</dbReference>
<comment type="similarity">
    <text evidence="4">Belongs to the TUBGCP family.</text>
</comment>
<organism evidence="17 18">
    <name type="scientific">Aspergillus nomiae NRRL (strain ATCC 15546 / NRRL 13137 / CBS 260.88 / M93)</name>
    <dbReference type="NCBI Taxonomy" id="1509407"/>
    <lineage>
        <taxon>Eukaryota</taxon>
        <taxon>Fungi</taxon>
        <taxon>Dikarya</taxon>
        <taxon>Ascomycota</taxon>
        <taxon>Pezizomycotina</taxon>
        <taxon>Eurotiomycetes</taxon>
        <taxon>Eurotiomycetidae</taxon>
        <taxon>Eurotiales</taxon>
        <taxon>Aspergillaceae</taxon>
        <taxon>Aspergillus</taxon>
        <taxon>Aspergillus subgen. Circumdati</taxon>
    </lineage>
</organism>
<feature type="compositionally biased region" description="Basic and acidic residues" evidence="15">
    <location>
        <begin position="676"/>
        <end position="693"/>
    </location>
</feature>
<dbReference type="GO" id="GO:0043015">
    <property type="term" value="F:gamma-tubulin binding"/>
    <property type="evidence" value="ECO:0007669"/>
    <property type="project" value="InterPro"/>
</dbReference>
<keyword evidence="11" id="KW-0206">Cytoskeleton</keyword>
<keyword evidence="9" id="KW-0238">DNA-binding</keyword>
<feature type="region of interest" description="Disordered" evidence="15">
    <location>
        <begin position="254"/>
        <end position="379"/>
    </location>
</feature>
<comment type="caution">
    <text evidence="17">The sequence shown here is derived from an EMBL/GenBank/DDBJ whole genome shotgun (WGS) entry which is preliminary data.</text>
</comment>
<evidence type="ECO:0000256" key="5">
    <source>
        <dbReference type="ARBA" id="ARBA00022490"/>
    </source>
</evidence>
<evidence type="ECO:0000256" key="12">
    <source>
        <dbReference type="ARBA" id="ARBA00023242"/>
    </source>
</evidence>
<reference evidence="17 18" key="1">
    <citation type="submission" date="2014-06" db="EMBL/GenBank/DDBJ databases">
        <title>The Genome of the Aflatoxigenic Filamentous Fungus Aspergillus nomius.</title>
        <authorList>
            <person name="Moore M.G."/>
            <person name="Shannon B.M."/>
            <person name="Brian M.M."/>
        </authorList>
    </citation>
    <scope>NUCLEOTIDE SEQUENCE [LARGE SCALE GENOMIC DNA]</scope>
    <source>
        <strain evidence="17 18">NRRL 13137</strain>
    </source>
</reference>
<dbReference type="SMART" id="SM00338">
    <property type="entry name" value="BRLZ"/>
    <property type="match status" value="1"/>
</dbReference>
<dbReference type="InterPro" id="IPR021756">
    <property type="entry name" value="TF_Aft1_HRR"/>
</dbReference>
<evidence type="ECO:0000256" key="6">
    <source>
        <dbReference type="ARBA" id="ARBA00022701"/>
    </source>
</evidence>
<keyword evidence="8" id="KW-0346">Stress response</keyword>
<keyword evidence="6" id="KW-0493">Microtubule</keyword>
<evidence type="ECO:0000256" key="9">
    <source>
        <dbReference type="ARBA" id="ARBA00023125"/>
    </source>
</evidence>
<dbReference type="GO" id="GO:0005874">
    <property type="term" value="C:microtubule"/>
    <property type="evidence" value="ECO:0007669"/>
    <property type="project" value="UniProtKB-KW"/>
</dbReference>
<dbReference type="InterPro" id="IPR040457">
    <property type="entry name" value="GCP_C"/>
</dbReference>
<dbReference type="GO" id="GO:0007020">
    <property type="term" value="P:microtubule nucleation"/>
    <property type="evidence" value="ECO:0007669"/>
    <property type="project" value="InterPro"/>
</dbReference>
<evidence type="ECO:0000256" key="2">
    <source>
        <dbReference type="ARBA" id="ARBA00004245"/>
    </source>
</evidence>
<dbReference type="InterPro" id="IPR004827">
    <property type="entry name" value="bZIP"/>
</dbReference>
<dbReference type="CDD" id="cd14687">
    <property type="entry name" value="bZIP_ATF2"/>
    <property type="match status" value="1"/>
</dbReference>
<evidence type="ECO:0000259" key="16">
    <source>
        <dbReference type="PROSITE" id="PS50217"/>
    </source>
</evidence>
<dbReference type="InterPro" id="IPR007259">
    <property type="entry name" value="GCP"/>
</dbReference>
<feature type="compositionally biased region" description="Low complexity" evidence="15">
    <location>
        <begin position="92"/>
        <end position="103"/>
    </location>
</feature>
<dbReference type="Gene3D" id="1.20.5.170">
    <property type="match status" value="1"/>
</dbReference>
<dbReference type="GO" id="GO:0003677">
    <property type="term" value="F:DNA binding"/>
    <property type="evidence" value="ECO:0007669"/>
    <property type="project" value="UniProtKB-KW"/>
</dbReference>
<evidence type="ECO:0000313" key="18">
    <source>
        <dbReference type="Proteomes" id="UP000037505"/>
    </source>
</evidence>
<feature type="region of interest" description="Disordered" evidence="15">
    <location>
        <begin position="1433"/>
        <end position="1477"/>
    </location>
</feature>
<feature type="compositionally biased region" description="Polar residues" evidence="15">
    <location>
        <begin position="1345"/>
        <end position="1359"/>
    </location>
</feature>
<sequence>MDAKKNALETEDSQASSSETKNIKSDVDPQTSLAPPPRPAITSAADTPDYFNSVHNPFSLEPNPFEQSFGGGGTSGGSSGETPGKSILPPVASLTSPALPGASSAGGGYSWSNSLRSGPLSPAMLAGPTGSSDYFDSIGRGFPTPNESSLRTGLTPGGGGSMFPAPSPNSQALLQQLQSGGATPSTIEFHRTALNAAKKNALNGPTSNPTSDPEQAAQSTTMDIKPNQSDPFGHHDAADAANGLFMLAKGGQANPNQFAVSNQSSIPPQNIQNNDQGRDSDRRASNGRETSDDVSDVQGEQAKPVTKGKKKNTASKTGGAANNRRKADDAPAKGSNKKAKLSSGSTEPPSDAGDSEEEEEQKKKSQNDSKKMTDEEKRKNFLERNRVAALKCRQRKKQWLANLQAKVELFTSENDALTATVTQLREEIVNLKTLLLAHKDCPVSQAQGLGPLMMNGMSAGFDPHPYNIPSNMGMQPARHSTRPRRIEDALSQLVDNLTHRFSYAATEDELPDEEYEALAVRQQENLEHSWRILDAYSNSSNDPTSPNGAGLGITRRGSLAGGENINNASDLIKRKLLRENASPDKAMRFSNLYSRLLTQPVLSQKWAILYLLYRLSSSDDYDESFEEEGGSRSPAVEPGNLQNLLWKGQRARQGMGPMSDEEGPAISSSASQLPARLERKASQRRPEREIRDMGEDEDPEVAREHQRHRAMSDAAARDIQTEEQRTVPPQPAPDNQQKLARPVENGLLRDLPFILQGLSSSNLEFTSSSTVKLPPTLPIPLISLLNTLAEPGLLYRKLSAFVESSSGGLVNQSLRAALSNELRSYLGLVATLEGEIRRALAAPEASTSPASVAKTGVTLKRCVVWTRDATMALRLMSVIVEEAQNKKGGQLISMIHGFSTSHGDPFVCALAEKLLTHVTRPFYDMLRLWIYDGELSDPYQEFFVVEPEASPSTDPRRIATSVWEDKYKLDDDLVPSIITQDFAKKVFLIGKSLNFIRYGCGDSGWVEAYSKETSKELRYGDTASLETSIDEAYKSTMARLIYLMDEKFKLFDHLRALKKYLLLGQGDFIALLMESLASNLDRPANSQYRHTLTAQLEHAIRASNAQYDSSDVLRRLDARMLELSHGEIGWDCFTLEYKIDAPVDVVITPWGSTQYLKVFNFLWRVKRVEFALGSTWRRCMTGARGVLRSVDDKVGPDWKGARCVIAEMIHFVCQLQYYILFEVIEASWDQLQASISKPGCTLDDLIEAHTKYLDSITHKGLLGSSSSSKSSSSNKHQEESFLTQLHQILKIMLAYKDAVDGLYSFSVAEFTRRQELSAKIETRTAQGRWGVTERDLLSSRRTRGHQNSVSSVSTPNVGNSADDIGTPSSLIGQDLSADDHMLSSLRVRLRDLSAEFRSRLNTLLGDLAYQPDVDMRFLAVVMNFNDFYEPVRRRRTATSSRDRERLRRKAAEGTAQKEMKKERRDPNGVESASGSGV</sequence>
<evidence type="ECO:0000256" key="13">
    <source>
        <dbReference type="ARBA" id="ARBA00068999"/>
    </source>
</evidence>
<dbReference type="STRING" id="1509407.A0A0L1J2N6"/>
<dbReference type="EMBL" id="JNOM01000129">
    <property type="protein sequence ID" value="KNG86066.1"/>
    <property type="molecule type" value="Genomic_DNA"/>
</dbReference>
<protein>
    <recommendedName>
        <fullName evidence="13">Basic leucine zipper (bZIP) transcription factor atfB</fullName>
    </recommendedName>
</protein>
<dbReference type="OrthoDB" id="5860513at2759"/>
<feature type="compositionally biased region" description="Basic and acidic residues" evidence="15">
    <location>
        <begin position="360"/>
        <end position="379"/>
    </location>
</feature>
<dbReference type="GeneID" id="26808037"/>
<feature type="compositionally biased region" description="Polar residues" evidence="15">
    <location>
        <begin position="537"/>
        <end position="547"/>
    </location>
</feature>
<feature type="region of interest" description="Disordered" evidence="15">
    <location>
        <begin position="622"/>
        <end position="641"/>
    </location>
</feature>
<dbReference type="SUPFAM" id="SSF57959">
    <property type="entry name" value="Leucine zipper domain"/>
    <property type="match status" value="1"/>
</dbReference>
<dbReference type="GO" id="GO:0044732">
    <property type="term" value="C:mitotic spindle pole body"/>
    <property type="evidence" value="ECO:0007669"/>
    <property type="project" value="TreeGrafter"/>
</dbReference>
<dbReference type="Pfam" id="PF11786">
    <property type="entry name" value="Aft1_HRA"/>
    <property type="match status" value="1"/>
</dbReference>
<dbReference type="FunFam" id="1.20.5.170:FF:000053">
    <property type="entry name" value="BZIP transcription factor AtfA"/>
    <property type="match status" value="1"/>
</dbReference>
<feature type="compositionally biased region" description="Polar residues" evidence="15">
    <location>
        <begin position="254"/>
        <end position="275"/>
    </location>
</feature>
<dbReference type="Pfam" id="PF11787">
    <property type="entry name" value="Aft1_HRR"/>
    <property type="match status" value="1"/>
</dbReference>
<feature type="region of interest" description="Disordered" evidence="15">
    <location>
        <begin position="648"/>
        <end position="737"/>
    </location>
</feature>
<keyword evidence="18" id="KW-1185">Reference proteome</keyword>
<feature type="domain" description="BZIP" evidence="16">
    <location>
        <begin position="375"/>
        <end position="438"/>
    </location>
</feature>
<dbReference type="GO" id="GO:0003700">
    <property type="term" value="F:DNA-binding transcription factor activity"/>
    <property type="evidence" value="ECO:0007669"/>
    <property type="project" value="InterPro"/>
</dbReference>
<dbReference type="Pfam" id="PF11785">
    <property type="entry name" value="Aft1_OSA"/>
    <property type="match status" value="1"/>
</dbReference>
<dbReference type="GO" id="GO:0000930">
    <property type="term" value="C:gamma-tubulin complex"/>
    <property type="evidence" value="ECO:0007669"/>
    <property type="project" value="TreeGrafter"/>
</dbReference>
<comment type="similarity">
    <text evidence="3">Belongs to the bZIP family. ATF subfamily.</text>
</comment>
<dbReference type="GO" id="GO:0000278">
    <property type="term" value="P:mitotic cell cycle"/>
    <property type="evidence" value="ECO:0007669"/>
    <property type="project" value="TreeGrafter"/>
</dbReference>
<dbReference type="InterPro" id="IPR042241">
    <property type="entry name" value="GCP_C_sf"/>
</dbReference>
<dbReference type="InterPro" id="IPR020956">
    <property type="entry name" value="TF_Aft1_OSM"/>
</dbReference>
<dbReference type="InterPro" id="IPR041470">
    <property type="entry name" value="GCP_N"/>
</dbReference>
<dbReference type="InterPro" id="IPR021755">
    <property type="entry name" value="TF_Aft1_HRA"/>
</dbReference>
<evidence type="ECO:0000256" key="7">
    <source>
        <dbReference type="ARBA" id="ARBA00023015"/>
    </source>
</evidence>
<feature type="compositionally biased region" description="Basic and acidic residues" evidence="15">
    <location>
        <begin position="1440"/>
        <end position="1467"/>
    </location>
</feature>
<dbReference type="GO" id="GO:0051011">
    <property type="term" value="F:microtubule minus-end binding"/>
    <property type="evidence" value="ECO:0007669"/>
    <property type="project" value="TreeGrafter"/>
</dbReference>
<dbReference type="PANTHER" id="PTHR19302">
    <property type="entry name" value="GAMMA TUBULIN COMPLEX PROTEIN"/>
    <property type="match status" value="1"/>
</dbReference>
<keyword evidence="7" id="KW-0805">Transcription regulation</keyword>
<dbReference type="GO" id="GO:0051321">
    <property type="term" value="P:meiotic cell cycle"/>
    <property type="evidence" value="ECO:0007669"/>
    <property type="project" value="TreeGrafter"/>
</dbReference>
<feature type="compositionally biased region" description="Gly residues" evidence="15">
    <location>
        <begin position="69"/>
        <end position="79"/>
    </location>
</feature>
<dbReference type="PROSITE" id="PS50217">
    <property type="entry name" value="BZIP"/>
    <property type="match status" value="1"/>
</dbReference>
<evidence type="ECO:0000256" key="1">
    <source>
        <dbReference type="ARBA" id="ARBA00004123"/>
    </source>
</evidence>
<dbReference type="GO" id="GO:0031122">
    <property type="term" value="P:cytoplasmic microtubule organization"/>
    <property type="evidence" value="ECO:0007669"/>
    <property type="project" value="TreeGrafter"/>
</dbReference>
<comment type="subcellular location">
    <subcellularLocation>
        <location evidence="2">Cytoplasm</location>
        <location evidence="2">Cytoskeleton</location>
    </subcellularLocation>
    <subcellularLocation>
        <location evidence="1">Nucleus</location>
    </subcellularLocation>
</comment>
<feature type="compositionally biased region" description="Basic and acidic residues" evidence="15">
    <location>
        <begin position="276"/>
        <end position="291"/>
    </location>
</feature>